<evidence type="ECO:0000256" key="2">
    <source>
        <dbReference type="ARBA" id="ARBA00023054"/>
    </source>
</evidence>
<keyword evidence="5" id="KW-1185">Reference proteome</keyword>
<dbReference type="Gene3D" id="1.10.287.470">
    <property type="entry name" value="Helix hairpin bin"/>
    <property type="match status" value="1"/>
</dbReference>
<evidence type="ECO:0000313" key="5">
    <source>
        <dbReference type="Proteomes" id="UP000186868"/>
    </source>
</evidence>
<keyword evidence="2 3" id="KW-0175">Coiled coil</keyword>
<dbReference type="Gene3D" id="2.40.50.100">
    <property type="match status" value="2"/>
</dbReference>
<dbReference type="InterPro" id="IPR050465">
    <property type="entry name" value="UPF0194_transport"/>
</dbReference>
<feature type="coiled-coil region" evidence="3">
    <location>
        <begin position="215"/>
        <end position="289"/>
    </location>
</feature>
<dbReference type="Proteomes" id="UP000186868">
    <property type="component" value="Unassembled WGS sequence"/>
</dbReference>
<dbReference type="PANTHER" id="PTHR32347:SF27">
    <property type="entry name" value="RND EFFLUX PUMP MEMBRANE FUSION PROTEIN BARREL-SANDWICH DOMAIN-CONTAINING PROTEIN"/>
    <property type="match status" value="1"/>
</dbReference>
<dbReference type="InterPro" id="IPR014315">
    <property type="entry name" value="ABC_heterocyst_DevB"/>
</dbReference>
<evidence type="ECO:0000256" key="3">
    <source>
        <dbReference type="SAM" id="Coils"/>
    </source>
</evidence>
<comment type="caution">
    <text evidence="4">The sequence shown here is derived from an EMBL/GenBank/DDBJ whole genome shotgun (WGS) entry which is preliminary data.</text>
</comment>
<gene>
    <name evidence="4" type="ORF">NIES593_10725</name>
</gene>
<dbReference type="GO" id="GO:0030313">
    <property type="term" value="C:cell envelope"/>
    <property type="evidence" value="ECO:0007669"/>
    <property type="project" value="UniProtKB-SubCell"/>
</dbReference>
<dbReference type="SUPFAM" id="SSF111369">
    <property type="entry name" value="HlyD-like secretion proteins"/>
    <property type="match status" value="1"/>
</dbReference>
<dbReference type="Gene3D" id="2.40.30.170">
    <property type="match status" value="1"/>
</dbReference>
<dbReference type="STRING" id="1921803.NIES593_10725"/>
<dbReference type="NCBIfam" id="TIGR02971">
    <property type="entry name" value="heterocyst_DevB"/>
    <property type="match status" value="1"/>
</dbReference>
<accession>A0A1U7HI97</accession>
<protein>
    <submittedName>
        <fullName evidence="4">HlyD family secretion protein</fullName>
    </submittedName>
</protein>
<sequence>MALAIAGLLAFSVALLYGLRATRQPNPTTAPTASLGQKTIATNAVAALGYIEPKGEVIKLSAPTMQEGARVAQLLVNRGDKVKAGQVIAILDSRDRLQAALEQAKTNVRISQANLAKVKAGAKSGDIQAQDARFLRTQAELQGQIAAQRATISSLEGQLSGNKAAQEANIAKIRAELRDADGNCDRYQKLFAEGGIAEQERNRVCLQAETTRSSLKAAEADLRRIVSTLQEQINEAKATLNKTVATLQKQIEEDQAMLSAVSEVRPVDVQVAQAELLSAQAAVKRAQADLDRAYVKAPSNGQILKIHAWPGEIVGNDGIVDLGQTDQMYVTAEVYETDIARVRVGQTATIESDGIIGDLRGTVDEVGLQIGQKDVLGTDPVADVDARVVDVKIRINPEDSLKIANLTNLQVNVIINTNDRAQIIK</sequence>
<name>A0A1U7HI97_9CYAN</name>
<evidence type="ECO:0000256" key="1">
    <source>
        <dbReference type="ARBA" id="ARBA00004196"/>
    </source>
</evidence>
<feature type="coiled-coil region" evidence="3">
    <location>
        <begin position="163"/>
        <end position="190"/>
    </location>
</feature>
<evidence type="ECO:0000313" key="4">
    <source>
        <dbReference type="EMBL" id="OKH23313.1"/>
    </source>
</evidence>
<dbReference type="PANTHER" id="PTHR32347">
    <property type="entry name" value="EFFLUX SYSTEM COMPONENT YKNX-RELATED"/>
    <property type="match status" value="1"/>
</dbReference>
<comment type="subcellular location">
    <subcellularLocation>
        <location evidence="1">Cell envelope</location>
    </subcellularLocation>
</comment>
<organism evidence="4 5">
    <name type="scientific">Hydrococcus rivularis NIES-593</name>
    <dbReference type="NCBI Taxonomy" id="1921803"/>
    <lineage>
        <taxon>Bacteria</taxon>
        <taxon>Bacillati</taxon>
        <taxon>Cyanobacteriota</taxon>
        <taxon>Cyanophyceae</taxon>
        <taxon>Pleurocapsales</taxon>
        <taxon>Hydrococcaceae</taxon>
        <taxon>Hydrococcus</taxon>
    </lineage>
</organism>
<dbReference type="AlphaFoldDB" id="A0A1U7HI97"/>
<proteinExistence type="predicted"/>
<reference evidence="4 5" key="1">
    <citation type="submission" date="2016-11" db="EMBL/GenBank/DDBJ databases">
        <title>Draft Genome Sequences of Nine Cyanobacterial Strains from Diverse Habitats.</title>
        <authorList>
            <person name="Zhu T."/>
            <person name="Hou S."/>
            <person name="Lu X."/>
            <person name="Hess W.R."/>
        </authorList>
    </citation>
    <scope>NUCLEOTIDE SEQUENCE [LARGE SCALE GENOMIC DNA]</scope>
    <source>
        <strain evidence="4 5">NIES-593</strain>
    </source>
</reference>
<dbReference type="EMBL" id="MRCB01000010">
    <property type="protein sequence ID" value="OKH23313.1"/>
    <property type="molecule type" value="Genomic_DNA"/>
</dbReference>